<dbReference type="KEGG" id="psco:LY89DRAFT_755726"/>
<dbReference type="GO" id="GO:0005525">
    <property type="term" value="F:GTP binding"/>
    <property type="evidence" value="ECO:0007669"/>
    <property type="project" value="UniProtKB-KW"/>
</dbReference>
<evidence type="ECO:0000256" key="6">
    <source>
        <dbReference type="PIRSR" id="PIRSR601019-2"/>
    </source>
</evidence>
<keyword evidence="4" id="KW-0807">Transducer</keyword>
<dbReference type="PANTHER" id="PTHR10218:SF302">
    <property type="entry name" value="GUANINE NUCLEOTIDE-BINDING PROTEIN ALPHA-5 SUBUNIT"/>
    <property type="match status" value="1"/>
</dbReference>
<accession>A0A194WXQ1</accession>
<dbReference type="Gene3D" id="1.10.400.10">
    <property type="entry name" value="GI Alpha 1, domain 2-like"/>
    <property type="match status" value="1"/>
</dbReference>
<keyword evidence="3 5" id="KW-0342">GTP-binding</keyword>
<evidence type="ECO:0000256" key="3">
    <source>
        <dbReference type="ARBA" id="ARBA00023134"/>
    </source>
</evidence>
<dbReference type="InterPro" id="IPR027417">
    <property type="entry name" value="P-loop_NTPase"/>
</dbReference>
<dbReference type="SMART" id="SM00275">
    <property type="entry name" value="G_alpha"/>
    <property type="match status" value="1"/>
</dbReference>
<evidence type="ECO:0000256" key="5">
    <source>
        <dbReference type="PIRSR" id="PIRSR601019-1"/>
    </source>
</evidence>
<dbReference type="GO" id="GO:0005737">
    <property type="term" value="C:cytoplasm"/>
    <property type="evidence" value="ECO:0007669"/>
    <property type="project" value="TreeGrafter"/>
</dbReference>
<dbReference type="InParanoid" id="A0A194WXQ1"/>
<dbReference type="GO" id="GO:0003924">
    <property type="term" value="F:GTPase activity"/>
    <property type="evidence" value="ECO:0007669"/>
    <property type="project" value="InterPro"/>
</dbReference>
<dbReference type="GO" id="GO:0007186">
    <property type="term" value="P:G protein-coupled receptor signaling pathway"/>
    <property type="evidence" value="ECO:0007669"/>
    <property type="project" value="InterPro"/>
</dbReference>
<sequence length="523" mass="59650">MDFFTTCGAKVERSSRKGKIGYLLEETTLSEFSTLLNNQATALNLLLTALSCRTTLEQHALLNKEQNRQVLRQVQDDRTSVLSLSHSASLRTLRTAGADNWSLDFDFHHEIITSNAYVSARRSNMRKVGIPSDGNVPVTYETLLDIAPELGKQSSDLTANKRSTLKQRLTRRLRISKVSPNAGQVDPRPLQPIPPKIFVFGSFSSGKSTIVRSLKWIGDGNWEEWERDIWKRIISSNTVWSMRDILKDMEERETPLDSDTSKRHVDIIWGYDRYMRGVLSEMVLPEIVSEAIQCLWQDSGVRTALDRLDGRLRCENAAYFFEDARRFADTKYTPTKVDILRSHVLTTGLSEWRILLKDIPLTVIKDSGHRQEREEWIHVFDGVDIVIFAVDIANYDLVLVENDTTNRMADDLSLFNSMVNSRWFVDTKFVLVFTKMDKLEKKLRKSPIENYVTGFEGNGRNIEVVKAYMENTFLALMKSKPREDVIVLYTSFVDGYEVSGKMVDDALTKQLASKLHIAGGLAT</sequence>
<feature type="binding site" evidence="6">
    <location>
        <position position="346"/>
    </location>
    <ligand>
        <name>Mg(2+)</name>
        <dbReference type="ChEBI" id="CHEBI:18420"/>
    </ligand>
</feature>
<evidence type="ECO:0000313" key="8">
    <source>
        <dbReference type="Proteomes" id="UP000070700"/>
    </source>
</evidence>
<dbReference type="Gene3D" id="3.40.50.300">
    <property type="entry name" value="P-loop containing nucleotide triphosphate hydrolases"/>
    <property type="match status" value="1"/>
</dbReference>
<dbReference type="AlphaFoldDB" id="A0A194WXQ1"/>
<dbReference type="Pfam" id="PF00503">
    <property type="entry name" value="G-alpha"/>
    <property type="match status" value="1"/>
</dbReference>
<keyword evidence="2 5" id="KW-0547">Nucleotide-binding</keyword>
<dbReference type="GeneID" id="28831083"/>
<dbReference type="CDD" id="cd00066">
    <property type="entry name" value="G-alpha"/>
    <property type="match status" value="1"/>
</dbReference>
<name>A0A194WXQ1_MOLSC</name>
<dbReference type="PANTHER" id="PTHR10218">
    <property type="entry name" value="GTP-BINDING PROTEIN ALPHA SUBUNIT"/>
    <property type="match status" value="1"/>
</dbReference>
<dbReference type="InterPro" id="IPR011025">
    <property type="entry name" value="GproteinA_insert"/>
</dbReference>
<evidence type="ECO:0000256" key="4">
    <source>
        <dbReference type="ARBA" id="ARBA00023224"/>
    </source>
</evidence>
<dbReference type="Proteomes" id="UP000070700">
    <property type="component" value="Unassembled WGS sequence"/>
</dbReference>
<dbReference type="SUPFAM" id="SSF47895">
    <property type="entry name" value="Transducin (alpha subunit), insertion domain"/>
    <property type="match status" value="1"/>
</dbReference>
<dbReference type="PROSITE" id="PS51882">
    <property type="entry name" value="G_ALPHA"/>
    <property type="match status" value="1"/>
</dbReference>
<feature type="binding site" evidence="6">
    <location>
        <position position="208"/>
    </location>
    <ligand>
        <name>Mg(2+)</name>
        <dbReference type="ChEBI" id="CHEBI:18420"/>
    </ligand>
</feature>
<feature type="binding site" evidence="5">
    <location>
        <begin position="340"/>
        <end position="346"/>
    </location>
    <ligand>
        <name>GTP</name>
        <dbReference type="ChEBI" id="CHEBI:37565"/>
    </ligand>
</feature>
<proteinExistence type="predicted"/>
<keyword evidence="8" id="KW-1185">Reference proteome</keyword>
<keyword evidence="6" id="KW-0460">Magnesium</keyword>
<evidence type="ECO:0000256" key="1">
    <source>
        <dbReference type="ARBA" id="ARBA00022723"/>
    </source>
</evidence>
<dbReference type="PRINTS" id="PR00318">
    <property type="entry name" value="GPROTEINA"/>
</dbReference>
<dbReference type="STRING" id="149040.A0A194WXQ1"/>
<dbReference type="SUPFAM" id="SSF52540">
    <property type="entry name" value="P-loop containing nucleoside triphosphate hydrolases"/>
    <property type="match status" value="1"/>
</dbReference>
<organism evidence="7 8">
    <name type="scientific">Mollisia scopiformis</name>
    <name type="common">Conifer needle endophyte fungus</name>
    <name type="synonym">Phialocephala scopiformis</name>
    <dbReference type="NCBI Taxonomy" id="149040"/>
    <lineage>
        <taxon>Eukaryota</taxon>
        <taxon>Fungi</taxon>
        <taxon>Dikarya</taxon>
        <taxon>Ascomycota</taxon>
        <taxon>Pezizomycotina</taxon>
        <taxon>Leotiomycetes</taxon>
        <taxon>Helotiales</taxon>
        <taxon>Mollisiaceae</taxon>
        <taxon>Mollisia</taxon>
    </lineage>
</organism>
<evidence type="ECO:0000256" key="2">
    <source>
        <dbReference type="ARBA" id="ARBA00022741"/>
    </source>
</evidence>
<dbReference type="GO" id="GO:0046872">
    <property type="term" value="F:metal ion binding"/>
    <property type="evidence" value="ECO:0007669"/>
    <property type="project" value="UniProtKB-KW"/>
</dbReference>
<dbReference type="OrthoDB" id="5817230at2759"/>
<evidence type="ECO:0000313" key="7">
    <source>
        <dbReference type="EMBL" id="KUJ12758.1"/>
    </source>
</evidence>
<dbReference type="EMBL" id="KQ947423">
    <property type="protein sequence ID" value="KUJ12758.1"/>
    <property type="molecule type" value="Genomic_DNA"/>
</dbReference>
<dbReference type="InterPro" id="IPR001019">
    <property type="entry name" value="Gprotein_alpha_su"/>
</dbReference>
<dbReference type="GO" id="GO:0001664">
    <property type="term" value="F:G protein-coupled receptor binding"/>
    <property type="evidence" value="ECO:0007669"/>
    <property type="project" value="TreeGrafter"/>
</dbReference>
<keyword evidence="1 6" id="KW-0479">Metal-binding</keyword>
<dbReference type="FunFam" id="3.40.50.300:FF:000692">
    <property type="entry name" value="Guanine nucleotide-binding protein subunit alpha"/>
    <property type="match status" value="1"/>
</dbReference>
<dbReference type="GO" id="GO:0000750">
    <property type="term" value="P:pheromone-dependent signal transduction involved in conjugation with cellular fusion"/>
    <property type="evidence" value="ECO:0007669"/>
    <property type="project" value="TreeGrafter"/>
</dbReference>
<dbReference type="GO" id="GO:0031683">
    <property type="term" value="F:G-protein beta/gamma-subunit complex binding"/>
    <property type="evidence" value="ECO:0007669"/>
    <property type="project" value="InterPro"/>
</dbReference>
<dbReference type="RefSeq" id="XP_018067113.1">
    <property type="nucleotide sequence ID" value="XM_018221357.1"/>
</dbReference>
<gene>
    <name evidence="7" type="ORF">LY89DRAFT_755726</name>
</gene>
<dbReference type="GO" id="GO:0005834">
    <property type="term" value="C:heterotrimeric G-protein complex"/>
    <property type="evidence" value="ECO:0007669"/>
    <property type="project" value="TreeGrafter"/>
</dbReference>
<protein>
    <submittedName>
        <fullName evidence="7">G-alpha-domain-containing protein</fullName>
    </submittedName>
</protein>
<reference evidence="7 8" key="1">
    <citation type="submission" date="2015-10" db="EMBL/GenBank/DDBJ databases">
        <title>Full genome of DAOMC 229536 Phialocephala scopiformis, a fungal endophyte of spruce producing the potent anti-insectan compound rugulosin.</title>
        <authorList>
            <consortium name="DOE Joint Genome Institute"/>
            <person name="Walker A.K."/>
            <person name="Frasz S.L."/>
            <person name="Seifert K.A."/>
            <person name="Miller J.D."/>
            <person name="Mondo S.J."/>
            <person name="Labutti K."/>
            <person name="Lipzen A."/>
            <person name="Dockter R."/>
            <person name="Kennedy M."/>
            <person name="Grigoriev I.V."/>
            <person name="Spatafora J.W."/>
        </authorList>
    </citation>
    <scope>NUCLEOTIDE SEQUENCE [LARGE SCALE GENOMIC DNA]</scope>
    <source>
        <strain evidence="7 8">CBS 120377</strain>
    </source>
</reference>